<name>J4G712_9APHY</name>
<feature type="region of interest" description="Disordered" evidence="6">
    <location>
        <begin position="819"/>
        <end position="855"/>
    </location>
</feature>
<dbReference type="STRING" id="599839.J4G712"/>
<dbReference type="GeneID" id="24097054"/>
<feature type="transmembrane region" description="Helical" evidence="7">
    <location>
        <begin position="232"/>
        <end position="258"/>
    </location>
</feature>
<gene>
    <name evidence="9" type="ORF">FIBRA_04220</name>
</gene>
<feature type="transmembrane region" description="Helical" evidence="7">
    <location>
        <begin position="359"/>
        <end position="383"/>
    </location>
</feature>
<feature type="transmembrane region" description="Helical" evidence="7">
    <location>
        <begin position="60"/>
        <end position="80"/>
    </location>
</feature>
<evidence type="ECO:0000256" key="5">
    <source>
        <dbReference type="ARBA" id="ARBA00023136"/>
    </source>
</evidence>
<evidence type="ECO:0000256" key="3">
    <source>
        <dbReference type="ARBA" id="ARBA00022989"/>
    </source>
</evidence>
<dbReference type="InterPro" id="IPR050812">
    <property type="entry name" value="Preph/Arog_dehydrog"/>
</dbReference>
<evidence type="ECO:0000259" key="8">
    <source>
        <dbReference type="PROSITE" id="PS51176"/>
    </source>
</evidence>
<evidence type="ECO:0000313" key="10">
    <source>
        <dbReference type="Proteomes" id="UP000006352"/>
    </source>
</evidence>
<dbReference type="InParanoid" id="J4G712"/>
<organism evidence="9 10">
    <name type="scientific">Fibroporia radiculosa</name>
    <dbReference type="NCBI Taxonomy" id="599839"/>
    <lineage>
        <taxon>Eukaryota</taxon>
        <taxon>Fungi</taxon>
        <taxon>Dikarya</taxon>
        <taxon>Basidiomycota</taxon>
        <taxon>Agaricomycotina</taxon>
        <taxon>Agaricomycetes</taxon>
        <taxon>Polyporales</taxon>
        <taxon>Fibroporiaceae</taxon>
        <taxon>Fibroporia</taxon>
    </lineage>
</organism>
<evidence type="ECO:0000256" key="2">
    <source>
        <dbReference type="ARBA" id="ARBA00022692"/>
    </source>
</evidence>
<dbReference type="InterPro" id="IPR008927">
    <property type="entry name" value="6-PGluconate_DH-like_C_sf"/>
</dbReference>
<feature type="transmembrane region" description="Helical" evidence="7">
    <location>
        <begin position="195"/>
        <end position="220"/>
    </location>
</feature>
<dbReference type="InterPro" id="IPR036291">
    <property type="entry name" value="NAD(P)-bd_dom_sf"/>
</dbReference>
<dbReference type="GO" id="GO:0004665">
    <property type="term" value="F:prephenate dehydrogenase (NADP+) activity"/>
    <property type="evidence" value="ECO:0007669"/>
    <property type="project" value="InterPro"/>
</dbReference>
<dbReference type="PROSITE" id="PS51176">
    <property type="entry name" value="PDH_ADH"/>
    <property type="match status" value="1"/>
</dbReference>
<dbReference type="HOGENOM" id="CLU_302478_0_0_1"/>
<protein>
    <recommendedName>
        <fullName evidence="8">Prephenate/arogenate dehydrogenase domain-containing protein</fullName>
    </recommendedName>
</protein>
<dbReference type="Proteomes" id="UP000006352">
    <property type="component" value="Unassembled WGS sequence"/>
</dbReference>
<dbReference type="InterPro" id="IPR003099">
    <property type="entry name" value="Prephen_DH"/>
</dbReference>
<feature type="transmembrane region" description="Helical" evidence="7">
    <location>
        <begin position="167"/>
        <end position="188"/>
    </location>
</feature>
<dbReference type="PANTHER" id="PTHR21363:SF0">
    <property type="entry name" value="PREPHENATE DEHYDROGENASE [NADP(+)]"/>
    <property type="match status" value="1"/>
</dbReference>
<dbReference type="FunFam" id="1.20.1740.10:FF:000039">
    <property type="entry name" value="Neutral amino acid transporter (Eurofung)"/>
    <property type="match status" value="1"/>
</dbReference>
<feature type="transmembrane region" description="Helical" evidence="7">
    <location>
        <begin position="138"/>
        <end position="161"/>
    </location>
</feature>
<dbReference type="RefSeq" id="XP_012181426.1">
    <property type="nucleotide sequence ID" value="XM_012326036.1"/>
</dbReference>
<dbReference type="SUPFAM" id="SSF48179">
    <property type="entry name" value="6-phosphogluconate dehydrogenase C-terminal domain-like"/>
    <property type="match status" value="2"/>
</dbReference>
<feature type="transmembrane region" description="Helical" evidence="7">
    <location>
        <begin position="86"/>
        <end position="113"/>
    </location>
</feature>
<keyword evidence="10" id="KW-1185">Reference proteome</keyword>
<evidence type="ECO:0000313" key="9">
    <source>
        <dbReference type="EMBL" id="CCM02143.1"/>
    </source>
</evidence>
<dbReference type="Pfam" id="PF01490">
    <property type="entry name" value="Aa_trans"/>
    <property type="match status" value="1"/>
</dbReference>
<dbReference type="Gene3D" id="1.10.3660.10">
    <property type="entry name" value="6-phosphogluconate dehydrogenase C-terminal like domain"/>
    <property type="match status" value="2"/>
</dbReference>
<proteinExistence type="predicted"/>
<dbReference type="SUPFAM" id="SSF51735">
    <property type="entry name" value="NAD(P)-binding Rossmann-fold domains"/>
    <property type="match status" value="1"/>
</dbReference>
<dbReference type="GO" id="GO:0016020">
    <property type="term" value="C:membrane"/>
    <property type="evidence" value="ECO:0007669"/>
    <property type="project" value="UniProtKB-SubCell"/>
</dbReference>
<dbReference type="AlphaFoldDB" id="J4G712"/>
<evidence type="ECO:0000256" key="7">
    <source>
        <dbReference type="SAM" id="Phobius"/>
    </source>
</evidence>
<evidence type="ECO:0000256" key="4">
    <source>
        <dbReference type="ARBA" id="ARBA00023002"/>
    </source>
</evidence>
<evidence type="ECO:0000256" key="6">
    <source>
        <dbReference type="SAM" id="MobiDB-lite"/>
    </source>
</evidence>
<feature type="domain" description="Prephenate/arogenate dehydrogenase" evidence="8">
    <location>
        <begin position="502"/>
        <end position="802"/>
    </location>
</feature>
<feature type="transmembrane region" description="Helical" evidence="7">
    <location>
        <begin position="270"/>
        <end position="292"/>
    </location>
</feature>
<reference evidence="9 10" key="1">
    <citation type="journal article" date="2012" name="Appl. Environ. Microbiol.">
        <title>Short-read sequencing for genomic analysis of the brown rot fungus Fibroporia radiculosa.</title>
        <authorList>
            <person name="Tang J.D."/>
            <person name="Perkins A.D."/>
            <person name="Sonstegard T.S."/>
            <person name="Schroeder S.G."/>
            <person name="Burgess S.C."/>
            <person name="Diehl S.V."/>
        </authorList>
    </citation>
    <scope>NUCLEOTIDE SEQUENCE [LARGE SCALE GENOMIC DNA]</scope>
    <source>
        <strain evidence="9 10">TFFH 294</strain>
    </source>
</reference>
<keyword evidence="3 7" id="KW-1133">Transmembrane helix</keyword>
<dbReference type="InterPro" id="IPR013057">
    <property type="entry name" value="AA_transpt_TM"/>
</dbReference>
<feature type="transmembrane region" description="Helical" evidence="7">
    <location>
        <begin position="312"/>
        <end position="338"/>
    </location>
</feature>
<accession>J4G712</accession>
<feature type="transmembrane region" description="Helical" evidence="7">
    <location>
        <begin position="458"/>
        <end position="479"/>
    </location>
</feature>
<dbReference type="GO" id="GO:0006571">
    <property type="term" value="P:tyrosine biosynthetic process"/>
    <property type="evidence" value="ECO:0007669"/>
    <property type="project" value="InterPro"/>
</dbReference>
<dbReference type="PANTHER" id="PTHR21363">
    <property type="entry name" value="PREPHENATE DEHYDROGENASE"/>
    <property type="match status" value="1"/>
</dbReference>
<comment type="subcellular location">
    <subcellularLocation>
        <location evidence="1">Membrane</location>
    </subcellularLocation>
</comment>
<dbReference type="GO" id="GO:0070403">
    <property type="term" value="F:NAD+ binding"/>
    <property type="evidence" value="ECO:0007669"/>
    <property type="project" value="TreeGrafter"/>
</dbReference>
<keyword evidence="2 7" id="KW-0812">Transmembrane</keyword>
<feature type="compositionally biased region" description="Low complexity" evidence="6">
    <location>
        <begin position="836"/>
        <end position="854"/>
    </location>
</feature>
<dbReference type="Gene3D" id="3.40.50.720">
    <property type="entry name" value="NAD(P)-binding Rossmann-like Domain"/>
    <property type="match status" value="1"/>
</dbReference>
<sequence length="986" mass="106984">MATKHEGSIEGSQDETLYSSHEHDFGRIGHPKEHIAVAENDAYDVYGDEESAEIKYRTMVWWKAAALMLAETVSLGILSIPSVFASLGMVAGCILVISLGAIATATGYLIGLFKLRYPHIHNMADAGMVLAGPIGREVLGAAQIIFMVFLCGSHVLTGLIAFDTITAGASCSVLWAGVTAIICIILTIPRTLNGISYLSVASFISILSAVLITMIGVGVAGHKGGVTARANLSFASAFLSVTDIIFAYAGHVAFFTFISEMRKPEDFPKALYLLQIADTTLYLIVGIVVYAYAGADTVSPALGNTGTILRKIAYGIALPTIIVAGVINGHVCAKLVFIRIFRRDGVKSRHMTTHSWVGWLTWIGICFAIWALAFVIAEVIPFFNDLLGVISSVFASWFTYGISVSATGSDVEIDVMTVGSGYLLVPSDPTIRVVVYTTPETEMCILGGYHSDPNPNLILLQMGAFIMVAGLYASIDSIVEGAMVALKIRPDVTPDSPLEEQPAIGIIGMGSMGVMYVKYLEAGGWKKIYVCDIPSKYEALKEKYQDHSCVTVLRDGHLVSRISDFIMYAVEAEFICKVVEMYGPSTKVGAIVAGQTSVKAPEKIAFEQYLPEDVFIVSCHSLHGPTVSPLGQPLVSVLSFASSSLYVIFEFQVLTKHRAPDEALTLVENILAPLRSRYVYLSYEEHDTVTANTQAVTHAAFLSMGTAWKDELEYPWETGNYVGGIETVKVNIMLRIYSNKWHVYAGLAILNPSARVQIDQYARSVTEIYKLMVAGDDAGLRRRIYNARDRVFGSGMSDGRAPILLSEDILDRFSLGRRPSSASAKANGIYNGNGVPNGNGSTTPGSPGSPRTSRANSHLSLLGMVDCWAQLGIQPFVHLDLAATPIFRMLLGVSEYLFRSPERLESAVNAALYDTTYRANDLEFVVAARGWSQCISFGSFELYQRRFTDTSAFFESRFEDATKLGSAMMQAILDSSQTDGAHLADP</sequence>
<dbReference type="EMBL" id="HE797065">
    <property type="protein sequence ID" value="CCM02143.1"/>
    <property type="molecule type" value="Genomic_DNA"/>
</dbReference>
<keyword evidence="4" id="KW-0560">Oxidoreductase</keyword>
<evidence type="ECO:0000256" key="1">
    <source>
        <dbReference type="ARBA" id="ARBA00004370"/>
    </source>
</evidence>
<dbReference type="GO" id="GO:0008977">
    <property type="term" value="F:prephenate dehydrogenase (NAD+) activity"/>
    <property type="evidence" value="ECO:0007669"/>
    <property type="project" value="InterPro"/>
</dbReference>
<dbReference type="OrthoDB" id="5399569at2759"/>
<keyword evidence="5 7" id="KW-0472">Membrane</keyword>